<sequence>MPIFISVIEVIILSVPALLTVAYVTIAERKTMASMQRRLGPNLVGYYGLLQAFADALKLLLKEYVSPTQANLVLFFLGPIITLIFSLLGFSVIPYGPGLAILDFDLGILYILAVSSLSTYGILLAGGSANSKYAFLGSLRSTAQLISYELILSSAILLVVLLSGSLSLTVNTEMQKAIWYLVPLFPIFIIFFIGCIAETNRAPFDLAEAESELVSGFMTEHSAVIFVFFFLAEYASIVLICILTSIFFLGGYNLNYTSLIYLIKEIDLYLNDPYYFDPYYYDPYLYDPSLYVTILNIPFNEDRTLFSDPLIEGITYSLTLGFKACVMIFVFIWARASLPRIRYDQLMSFCWTILLPLVIAFIILLPCILYGFEIIPTNVSLL</sequence>
<feature type="transmembrane region" description="Helical" evidence="8">
    <location>
        <begin position="223"/>
        <end position="249"/>
    </location>
</feature>
<keyword evidence="7" id="KW-0830">Ubiquinone</keyword>
<feature type="transmembrane region" description="Helical" evidence="8">
    <location>
        <begin position="7"/>
        <end position="24"/>
    </location>
</feature>
<keyword evidence="7 9" id="KW-0496">Mitochondrion</keyword>
<accession>A0A3G4RYU3</accession>
<keyword evidence="6" id="KW-0520">NAD</keyword>
<dbReference type="PANTHER" id="PTHR11432:SF3">
    <property type="entry name" value="NADH-UBIQUINONE OXIDOREDUCTASE CHAIN 1"/>
    <property type="match status" value="1"/>
</dbReference>
<dbReference type="GO" id="GO:0009060">
    <property type="term" value="P:aerobic respiration"/>
    <property type="evidence" value="ECO:0007669"/>
    <property type="project" value="TreeGrafter"/>
</dbReference>
<dbReference type="PANTHER" id="PTHR11432">
    <property type="entry name" value="NADH DEHYDROGENASE SUBUNIT 1"/>
    <property type="match status" value="1"/>
</dbReference>
<keyword evidence="4 8" id="KW-1133">Transmembrane helix</keyword>
<name>A0A3G4RYU3_9LECA</name>
<comment type="subcellular location">
    <subcellularLocation>
        <location evidence="1">Membrane</location>
        <topology evidence="1">Multi-pass membrane protein</topology>
    </subcellularLocation>
    <subcellularLocation>
        <location evidence="6">Mitochondrion inner membrane</location>
        <topology evidence="6">Multi-pass membrane protein</topology>
    </subcellularLocation>
</comment>
<dbReference type="GeneID" id="38466329"/>
<evidence type="ECO:0000313" key="9">
    <source>
        <dbReference type="EMBL" id="AYU71455.1"/>
    </source>
</evidence>
<feature type="transmembrane region" description="Helical" evidence="8">
    <location>
        <begin position="314"/>
        <end position="334"/>
    </location>
</feature>
<evidence type="ECO:0000256" key="1">
    <source>
        <dbReference type="ARBA" id="ARBA00004141"/>
    </source>
</evidence>
<reference evidence="9" key="1">
    <citation type="submission" date="2018-01" db="EMBL/GenBank/DDBJ databases">
        <title>The complete mitochondrial genome of the lichenized fungus Parmotrema ultralucens.</title>
        <authorList>
            <person name="Nadiadi A.Y."/>
            <person name="Keepers K.G."/>
            <person name="Pogoda C.S."/>
            <person name="Tripp E.A."/>
            <person name="Lendemer J.C."/>
            <person name="Kane N.C."/>
        </authorList>
    </citation>
    <scope>NUCLEOTIDE SEQUENCE</scope>
</reference>
<feature type="transmembrane region" description="Helical" evidence="8">
    <location>
        <begin position="178"/>
        <end position="197"/>
    </location>
</feature>
<dbReference type="PROSITE" id="PS00667">
    <property type="entry name" value="COMPLEX1_ND1_1"/>
    <property type="match status" value="1"/>
</dbReference>
<evidence type="ECO:0000256" key="4">
    <source>
        <dbReference type="ARBA" id="ARBA00022989"/>
    </source>
</evidence>
<evidence type="ECO:0000256" key="3">
    <source>
        <dbReference type="ARBA" id="ARBA00022692"/>
    </source>
</evidence>
<keyword evidence="3 6" id="KW-0812">Transmembrane</keyword>
<dbReference type="HAMAP" id="MF_01350">
    <property type="entry name" value="NDH1_NuoH"/>
    <property type="match status" value="1"/>
</dbReference>
<dbReference type="RefSeq" id="YP_009543475.1">
    <property type="nucleotide sequence ID" value="NC_040007.1"/>
</dbReference>
<keyword evidence="5 8" id="KW-0472">Membrane</keyword>
<dbReference type="InterPro" id="IPR001694">
    <property type="entry name" value="NADH_UbQ_OxRdtase_su1/FPO"/>
</dbReference>
<evidence type="ECO:0000256" key="2">
    <source>
        <dbReference type="ARBA" id="ARBA00010535"/>
    </source>
</evidence>
<dbReference type="EC" id="7.1.1.2" evidence="7"/>
<evidence type="ECO:0000256" key="7">
    <source>
        <dbReference type="RuleBase" id="RU000473"/>
    </source>
</evidence>
<dbReference type="PROSITE" id="PS00668">
    <property type="entry name" value="COMPLEX1_ND1_2"/>
    <property type="match status" value="1"/>
</dbReference>
<feature type="transmembrane region" description="Helical" evidence="8">
    <location>
        <begin position="145"/>
        <end position="166"/>
    </location>
</feature>
<dbReference type="GO" id="GO:0005743">
    <property type="term" value="C:mitochondrial inner membrane"/>
    <property type="evidence" value="ECO:0007669"/>
    <property type="project" value="UniProtKB-SubCell"/>
</dbReference>
<organism evidence="9">
    <name type="scientific">Parmotrema ultralucens</name>
    <dbReference type="NCBI Taxonomy" id="2486653"/>
    <lineage>
        <taxon>Eukaryota</taxon>
        <taxon>Fungi</taxon>
        <taxon>Dikarya</taxon>
        <taxon>Ascomycota</taxon>
        <taxon>Pezizomycotina</taxon>
        <taxon>Lecanoromycetes</taxon>
        <taxon>OSLEUM clade</taxon>
        <taxon>Lecanoromycetidae</taxon>
        <taxon>Lecanorales</taxon>
        <taxon>Lecanorineae</taxon>
        <taxon>Parmeliaceae</taxon>
        <taxon>Parmotrema</taxon>
    </lineage>
</organism>
<dbReference type="InterPro" id="IPR018086">
    <property type="entry name" value="NADH_UbQ_OxRdtase_su1_CS"/>
</dbReference>
<evidence type="ECO:0000256" key="6">
    <source>
        <dbReference type="RuleBase" id="RU000471"/>
    </source>
</evidence>
<dbReference type="GO" id="GO:0003954">
    <property type="term" value="F:NADH dehydrogenase activity"/>
    <property type="evidence" value="ECO:0007669"/>
    <property type="project" value="TreeGrafter"/>
</dbReference>
<feature type="transmembrane region" description="Helical" evidence="8">
    <location>
        <begin position="107"/>
        <end position="125"/>
    </location>
</feature>
<dbReference type="GO" id="GO:0008137">
    <property type="term" value="F:NADH dehydrogenase (ubiquinone) activity"/>
    <property type="evidence" value="ECO:0007669"/>
    <property type="project" value="UniProtKB-EC"/>
</dbReference>
<dbReference type="EMBL" id="MG807882">
    <property type="protein sequence ID" value="AYU71455.1"/>
    <property type="molecule type" value="Genomic_DNA"/>
</dbReference>
<comment type="catalytic activity">
    <reaction evidence="7">
        <text>a ubiquinone + NADH + 5 H(+)(in) = a ubiquinol + NAD(+) + 4 H(+)(out)</text>
        <dbReference type="Rhea" id="RHEA:29091"/>
        <dbReference type="Rhea" id="RHEA-COMP:9565"/>
        <dbReference type="Rhea" id="RHEA-COMP:9566"/>
        <dbReference type="ChEBI" id="CHEBI:15378"/>
        <dbReference type="ChEBI" id="CHEBI:16389"/>
        <dbReference type="ChEBI" id="CHEBI:17976"/>
        <dbReference type="ChEBI" id="CHEBI:57540"/>
        <dbReference type="ChEBI" id="CHEBI:57945"/>
        <dbReference type="EC" id="7.1.1.2"/>
    </reaction>
</comment>
<feature type="transmembrane region" description="Helical" evidence="8">
    <location>
        <begin position="346"/>
        <end position="372"/>
    </location>
</feature>
<comment type="similarity">
    <text evidence="2 6">Belongs to the complex I subunit 1 family.</text>
</comment>
<protein>
    <recommendedName>
        <fullName evidence="7">NADH-ubiquinone oxidoreductase chain 1</fullName>
        <ecNumber evidence="7">7.1.1.2</ecNumber>
    </recommendedName>
</protein>
<feature type="transmembrane region" description="Helical" evidence="8">
    <location>
        <begin position="73"/>
        <end position="95"/>
    </location>
</feature>
<evidence type="ECO:0000256" key="8">
    <source>
        <dbReference type="SAM" id="Phobius"/>
    </source>
</evidence>
<geneLocation type="mitochondrion" evidence="9"/>
<gene>
    <name evidence="9" type="primary">nad1</name>
</gene>
<evidence type="ECO:0000256" key="5">
    <source>
        <dbReference type="ARBA" id="ARBA00023136"/>
    </source>
</evidence>
<dbReference type="AlphaFoldDB" id="A0A3G4RYU3"/>
<proteinExistence type="inferred from homology"/>
<dbReference type="Pfam" id="PF00146">
    <property type="entry name" value="NADHdh"/>
    <property type="match status" value="1"/>
</dbReference>